<evidence type="ECO:0000256" key="5">
    <source>
        <dbReference type="ARBA" id="ARBA00012029"/>
    </source>
</evidence>
<dbReference type="Proteomes" id="UP000076825">
    <property type="component" value="Chromosome 1"/>
</dbReference>
<evidence type="ECO:0000256" key="1">
    <source>
        <dbReference type="ARBA" id="ARBA00000983"/>
    </source>
</evidence>
<keyword evidence="8" id="KW-0378">Hydrolase</keyword>
<dbReference type="InterPro" id="IPR040603">
    <property type="entry name" value="FAN1_SAP_bact"/>
</dbReference>
<dbReference type="InterPro" id="IPR033315">
    <property type="entry name" value="Fan1-like"/>
</dbReference>
<accession>A0A157MKQ9</accession>
<name>A0A157MKQ9_9BORD</name>
<dbReference type="PANTHER" id="PTHR15749">
    <property type="entry name" value="FANCONI-ASSOCIATED NUCLEASE 1"/>
    <property type="match status" value="1"/>
</dbReference>
<reference evidence="12 13" key="1">
    <citation type="submission" date="2016-04" db="EMBL/GenBank/DDBJ databases">
        <authorList>
            <consortium name="Pathogen Informatics"/>
        </authorList>
    </citation>
    <scope>NUCLEOTIDE SEQUENCE [LARGE SCALE GENOMIC DNA]</scope>
    <source>
        <strain evidence="12 13">H044680328</strain>
    </source>
</reference>
<sequence>MLPPHPLYYLHNFQRALDWLAARYGDLFDDTEQAFLDAFAGLPEASRALLVRLLGRKGELFRSDRLRYEEIGDVQQAAEPLLALGWLSPDPLLDVEALLRLYTKAELAALADARLRKDAMREQLLQAHPQPRHHRQWRPQAGEQVWKVDVQALCDRLRLMFFGNLRQQWDEQLLADIGVFQYERVPLDAASRAFQTRADVDQYLQLHLWREQLETAGPTPALLDAVLDYAPAHPWLAMRRAKLLLRLGQASERVADWAAAQRAYAASAYRGARHRRLRVLERQGAFEQAYALARQAQARPEDDSEAQRLARMLPRLCRQLGLARPTPVQGPAIPLVRLQLPRTPQDRRVEDVARQALAEPGAVVCYVENALVNSLFGLLCWDAVFAPLPGAFFHPFQRGPADLASPDFARRRQALFDGCLGQLDDGRYRATIEDRYVAKQGLQSPFVAWDILTPDLLALALDCMAPADLRSLFERLLQDVPTYRSGLPDLIRFWPQQRRYELIEVKGPGDRLQDNQIGWLQHCLARGVAVQVCHIAWDDACA</sequence>
<evidence type="ECO:0000256" key="4">
    <source>
        <dbReference type="ARBA" id="ARBA00005533"/>
    </source>
</evidence>
<dbReference type="GO" id="GO:0046872">
    <property type="term" value="F:metal ion binding"/>
    <property type="evidence" value="ECO:0007669"/>
    <property type="project" value="UniProtKB-KW"/>
</dbReference>
<dbReference type="KEGG" id="btrm:SAMEA390648703353"/>
<organism evidence="12 13">
    <name type="scientific">Bordetella trematum</name>
    <dbReference type="NCBI Taxonomy" id="123899"/>
    <lineage>
        <taxon>Bacteria</taxon>
        <taxon>Pseudomonadati</taxon>
        <taxon>Pseudomonadota</taxon>
        <taxon>Betaproteobacteria</taxon>
        <taxon>Burkholderiales</taxon>
        <taxon>Alcaligenaceae</taxon>
        <taxon>Bordetella</taxon>
    </lineage>
</organism>
<evidence type="ECO:0000313" key="13">
    <source>
        <dbReference type="Proteomes" id="UP000076825"/>
    </source>
</evidence>
<evidence type="ECO:0000256" key="10">
    <source>
        <dbReference type="ARBA" id="ARBA00023211"/>
    </source>
</evidence>
<keyword evidence="9" id="KW-0460">Magnesium</keyword>
<comment type="cofactor">
    <cofactor evidence="3">
        <name>Mg(2+)</name>
        <dbReference type="ChEBI" id="CHEBI:18420"/>
    </cofactor>
</comment>
<dbReference type="Gene3D" id="3.40.1350.10">
    <property type="match status" value="1"/>
</dbReference>
<dbReference type="STRING" id="123899.SAMEA3906487_03353"/>
<dbReference type="GO" id="GO:0004528">
    <property type="term" value="F:phosphodiesterase I activity"/>
    <property type="evidence" value="ECO:0007669"/>
    <property type="project" value="UniProtKB-EC"/>
</dbReference>
<gene>
    <name evidence="12" type="ORF">SAMEA3906487_03353</name>
</gene>
<dbReference type="InterPro" id="IPR014883">
    <property type="entry name" value="VRR_NUC"/>
</dbReference>
<keyword evidence="7" id="KW-0479">Metal-binding</keyword>
<dbReference type="SMART" id="SM00990">
    <property type="entry name" value="VRR_NUC"/>
    <property type="match status" value="1"/>
</dbReference>
<comment type="catalytic activity">
    <reaction evidence="1">
        <text>Hydrolytically removes 5'-nucleotides successively from the 3'-hydroxy termini of 3'-hydroxy-terminated oligonucleotides.</text>
        <dbReference type="EC" id="3.1.4.1"/>
    </reaction>
</comment>
<proteinExistence type="inferred from homology"/>
<dbReference type="Pfam" id="PF21315">
    <property type="entry name" value="FAN1_HTH"/>
    <property type="match status" value="1"/>
</dbReference>
<evidence type="ECO:0000259" key="11">
    <source>
        <dbReference type="SMART" id="SM00990"/>
    </source>
</evidence>
<dbReference type="Pfam" id="PF18081">
    <property type="entry name" value="FANC_SAP"/>
    <property type="match status" value="1"/>
</dbReference>
<dbReference type="InterPro" id="IPR011856">
    <property type="entry name" value="tRNA_endonuc-like_dom_sf"/>
</dbReference>
<dbReference type="eggNOG" id="COG2176">
    <property type="taxonomic scope" value="Bacteria"/>
</dbReference>
<dbReference type="OrthoDB" id="9803913at2"/>
<evidence type="ECO:0000256" key="2">
    <source>
        <dbReference type="ARBA" id="ARBA00001936"/>
    </source>
</evidence>
<dbReference type="Pfam" id="PF08774">
    <property type="entry name" value="VRR_NUC"/>
    <property type="match status" value="1"/>
</dbReference>
<dbReference type="PANTHER" id="PTHR15749:SF4">
    <property type="entry name" value="FANCONI-ASSOCIATED NUCLEASE 1"/>
    <property type="match status" value="1"/>
</dbReference>
<dbReference type="PATRIC" id="fig|123899.6.peg.3351"/>
<evidence type="ECO:0000256" key="8">
    <source>
        <dbReference type="ARBA" id="ARBA00022801"/>
    </source>
</evidence>
<dbReference type="GeneID" id="56589409"/>
<dbReference type="EC" id="3.1.4.1" evidence="5"/>
<keyword evidence="13" id="KW-1185">Reference proteome</keyword>
<evidence type="ECO:0000313" key="12">
    <source>
        <dbReference type="EMBL" id="SAI72659.1"/>
    </source>
</evidence>
<dbReference type="InterPro" id="IPR049125">
    <property type="entry name" value="FAN1-like_WH"/>
</dbReference>
<evidence type="ECO:0000256" key="9">
    <source>
        <dbReference type="ARBA" id="ARBA00022842"/>
    </source>
</evidence>
<dbReference type="GO" id="GO:0036297">
    <property type="term" value="P:interstrand cross-link repair"/>
    <property type="evidence" value="ECO:0007669"/>
    <property type="project" value="InterPro"/>
</dbReference>
<keyword evidence="6" id="KW-0540">Nuclease</keyword>
<dbReference type="GO" id="GO:0003676">
    <property type="term" value="F:nucleic acid binding"/>
    <property type="evidence" value="ECO:0007669"/>
    <property type="project" value="InterPro"/>
</dbReference>
<evidence type="ECO:0000256" key="7">
    <source>
        <dbReference type="ARBA" id="ARBA00022723"/>
    </source>
</evidence>
<protein>
    <recommendedName>
        <fullName evidence="5">phosphodiesterase I</fullName>
        <ecNumber evidence="5">3.1.4.1</ecNumber>
    </recommendedName>
</protein>
<dbReference type="EMBL" id="LT546645">
    <property type="protein sequence ID" value="SAI72659.1"/>
    <property type="molecule type" value="Genomic_DNA"/>
</dbReference>
<keyword evidence="10" id="KW-0464">Manganese</keyword>
<comment type="similarity">
    <text evidence="4">Belongs to the FAN1 family.</text>
</comment>
<dbReference type="RefSeq" id="WP_033534812.1">
    <property type="nucleotide sequence ID" value="NZ_CP016340.1"/>
</dbReference>
<comment type="cofactor">
    <cofactor evidence="2">
        <name>Mn(2+)</name>
        <dbReference type="ChEBI" id="CHEBI:29035"/>
    </cofactor>
</comment>
<evidence type="ECO:0000256" key="6">
    <source>
        <dbReference type="ARBA" id="ARBA00022722"/>
    </source>
</evidence>
<feature type="domain" description="VRR-NUC" evidence="11">
    <location>
        <begin position="423"/>
        <end position="537"/>
    </location>
</feature>
<evidence type="ECO:0000256" key="3">
    <source>
        <dbReference type="ARBA" id="ARBA00001946"/>
    </source>
</evidence>
<dbReference type="AlphaFoldDB" id="A0A157MKQ9"/>